<proteinExistence type="predicted"/>
<sequence>MNDDAERRKHWLVRRDTIRKIWIGGYALLALTVLAQFLFPVHGHFGIDDSFGFAAWYGFGTCVAMIIGAKLLGFILKRPDDYYDR</sequence>
<dbReference type="InParanoid" id="A0A1Y5TYF0"/>
<feature type="transmembrane region" description="Helical" evidence="1">
    <location>
        <begin position="54"/>
        <end position="76"/>
    </location>
</feature>
<evidence type="ECO:0000256" key="1">
    <source>
        <dbReference type="SAM" id="Phobius"/>
    </source>
</evidence>
<dbReference type="EMBL" id="FWFR01000005">
    <property type="protein sequence ID" value="SLN76924.1"/>
    <property type="molecule type" value="Genomic_DNA"/>
</dbReference>
<keyword evidence="1" id="KW-0812">Transmembrane</keyword>
<gene>
    <name evidence="2" type="ORF">OCH7691_04237</name>
</gene>
<reference evidence="2 3" key="1">
    <citation type="submission" date="2017-03" db="EMBL/GenBank/DDBJ databases">
        <authorList>
            <person name="Afonso C.L."/>
            <person name="Miller P.J."/>
            <person name="Scott M.A."/>
            <person name="Spackman E."/>
            <person name="Goraichik I."/>
            <person name="Dimitrov K.M."/>
            <person name="Suarez D.L."/>
            <person name="Swayne D.E."/>
        </authorList>
    </citation>
    <scope>NUCLEOTIDE SEQUENCE [LARGE SCALE GENOMIC DNA]</scope>
    <source>
        <strain evidence="2 3">CECT 7691</strain>
    </source>
</reference>
<dbReference type="AlphaFoldDB" id="A0A1Y5TYF0"/>
<evidence type="ECO:0000313" key="2">
    <source>
        <dbReference type="EMBL" id="SLN76924.1"/>
    </source>
</evidence>
<keyword evidence="1" id="KW-1133">Transmembrane helix</keyword>
<dbReference type="Proteomes" id="UP000193200">
    <property type="component" value="Unassembled WGS sequence"/>
</dbReference>
<accession>A0A1Y5TYF0</accession>
<organism evidence="2 3">
    <name type="scientific">Oceanibacterium hippocampi</name>
    <dbReference type="NCBI Taxonomy" id="745714"/>
    <lineage>
        <taxon>Bacteria</taxon>
        <taxon>Pseudomonadati</taxon>
        <taxon>Pseudomonadota</taxon>
        <taxon>Alphaproteobacteria</taxon>
        <taxon>Sneathiellales</taxon>
        <taxon>Sneathiellaceae</taxon>
        <taxon>Oceanibacterium</taxon>
    </lineage>
</organism>
<keyword evidence="1" id="KW-0472">Membrane</keyword>
<name>A0A1Y5TYF0_9PROT</name>
<dbReference type="OrthoDB" id="282116at2"/>
<keyword evidence="3" id="KW-1185">Reference proteome</keyword>
<feature type="transmembrane region" description="Helical" evidence="1">
    <location>
        <begin position="21"/>
        <end position="42"/>
    </location>
</feature>
<evidence type="ECO:0000313" key="3">
    <source>
        <dbReference type="Proteomes" id="UP000193200"/>
    </source>
</evidence>
<protein>
    <submittedName>
        <fullName evidence="2">Uncharacterized protein</fullName>
    </submittedName>
</protein>
<dbReference type="RefSeq" id="WP_085885571.1">
    <property type="nucleotide sequence ID" value="NZ_FWFR01000005.1"/>
</dbReference>